<dbReference type="PANTHER" id="PTHR43591">
    <property type="entry name" value="METHYLTRANSFERASE"/>
    <property type="match status" value="1"/>
</dbReference>
<dbReference type="SUPFAM" id="SSF53335">
    <property type="entry name" value="S-adenosyl-L-methionine-dependent methyltransferases"/>
    <property type="match status" value="1"/>
</dbReference>
<sequence length="249" mass="28487">MEKESHPVEERRFQGVLSEEYELFRKVYPHFDLLQCWVGEAVASYPSRHPGEPIRVLEIGCGTGRTARSLLASRADLVLTSLDNEPAMLEQAEAYLESWTKSGRVMLVLADAWHFLREQPEGSWDVVASVLTLHNMDREYRRNLHREIFRALVPGGLFINADKYVPSEEERFKLLGTVVGWFFDTLVPLGKWELLRQWILHVLADQAPERVMWEKEVVQELEMLGFVGVRVGPRSGMEALLCAVKPPGS</sequence>
<gene>
    <name evidence="2" type="ORF">MPNT_240004</name>
</gene>
<name>A0A8J2FNT3_9BACT</name>
<dbReference type="Pfam" id="PF13649">
    <property type="entry name" value="Methyltransf_25"/>
    <property type="match status" value="1"/>
</dbReference>
<comment type="caution">
    <text evidence="2">The sequence shown here is derived from an EMBL/GenBank/DDBJ whole genome shotgun (WGS) entry which is preliminary data.</text>
</comment>
<evidence type="ECO:0000313" key="3">
    <source>
        <dbReference type="Proteomes" id="UP000663859"/>
    </source>
</evidence>
<reference evidence="2" key="1">
    <citation type="submission" date="2021-02" db="EMBL/GenBank/DDBJ databases">
        <authorList>
            <person name="Cremers G."/>
            <person name="Picone N."/>
        </authorList>
    </citation>
    <scope>NUCLEOTIDE SEQUENCE</scope>
    <source>
        <strain evidence="2">PQ17</strain>
    </source>
</reference>
<dbReference type="InterPro" id="IPR041698">
    <property type="entry name" value="Methyltransf_25"/>
</dbReference>
<dbReference type="RefSeq" id="WP_174583248.1">
    <property type="nucleotide sequence ID" value="NZ_CAJNOB010000017.1"/>
</dbReference>
<dbReference type="Proteomes" id="UP000663859">
    <property type="component" value="Unassembled WGS sequence"/>
</dbReference>
<accession>A0A8J2FNT3</accession>
<evidence type="ECO:0000313" key="2">
    <source>
        <dbReference type="EMBL" id="CAF0697984.1"/>
    </source>
</evidence>
<dbReference type="EMBL" id="CAJNOB010000017">
    <property type="protein sequence ID" value="CAF0697984.1"/>
    <property type="molecule type" value="Genomic_DNA"/>
</dbReference>
<proteinExistence type="predicted"/>
<dbReference type="CDD" id="cd02440">
    <property type="entry name" value="AdoMet_MTases"/>
    <property type="match status" value="1"/>
</dbReference>
<protein>
    <submittedName>
        <fullName evidence="2">16S rRNA (Cytosine(1402)-N(4))-methyltransferase</fullName>
    </submittedName>
</protein>
<dbReference type="AlphaFoldDB" id="A0A8J2FNT3"/>
<feature type="domain" description="Methyltransferase" evidence="1">
    <location>
        <begin position="56"/>
        <end position="156"/>
    </location>
</feature>
<dbReference type="InterPro" id="IPR029063">
    <property type="entry name" value="SAM-dependent_MTases_sf"/>
</dbReference>
<evidence type="ECO:0000259" key="1">
    <source>
        <dbReference type="Pfam" id="PF13649"/>
    </source>
</evidence>
<keyword evidence="3" id="KW-1185">Reference proteome</keyword>
<organism evidence="2 3">
    <name type="scientific">Candidatus Methylacidithermus pantelleriae</name>
    <dbReference type="NCBI Taxonomy" id="2744239"/>
    <lineage>
        <taxon>Bacteria</taxon>
        <taxon>Pseudomonadati</taxon>
        <taxon>Verrucomicrobiota</taxon>
        <taxon>Methylacidiphilae</taxon>
        <taxon>Methylacidiphilales</taxon>
        <taxon>Methylacidiphilaceae</taxon>
        <taxon>Candidatus Methylacidithermus</taxon>
    </lineage>
</organism>
<dbReference type="Gene3D" id="3.40.50.150">
    <property type="entry name" value="Vaccinia Virus protein VP39"/>
    <property type="match status" value="1"/>
</dbReference>